<dbReference type="PANTHER" id="PTHR42879:SF2">
    <property type="entry name" value="3-OXOACYL-[ACYL-CARRIER-PROTEIN] REDUCTASE FABG"/>
    <property type="match status" value="1"/>
</dbReference>
<dbReference type="GO" id="GO:0004316">
    <property type="term" value="F:3-oxoacyl-[acyl-carrier-protein] reductase (NADPH) activity"/>
    <property type="evidence" value="ECO:0007669"/>
    <property type="project" value="UniProtKB-EC"/>
</dbReference>
<dbReference type="InterPro" id="IPR036291">
    <property type="entry name" value="NAD(P)-bd_dom_sf"/>
</dbReference>
<dbReference type="STRING" id="306537.jk0822"/>
<dbReference type="HOGENOM" id="CLU_047208_0_0_11"/>
<dbReference type="InterPro" id="IPR057326">
    <property type="entry name" value="KR_dom"/>
</dbReference>
<comment type="catalytic activity">
    <reaction evidence="5">
        <text>a (3R)-hydroxyacyl-[ACP] + NADP(+) = a 3-oxoacyl-[ACP] + NADPH + H(+)</text>
        <dbReference type="Rhea" id="RHEA:17397"/>
        <dbReference type="Rhea" id="RHEA-COMP:9916"/>
        <dbReference type="Rhea" id="RHEA-COMP:9945"/>
        <dbReference type="ChEBI" id="CHEBI:15378"/>
        <dbReference type="ChEBI" id="CHEBI:57783"/>
        <dbReference type="ChEBI" id="CHEBI:58349"/>
        <dbReference type="ChEBI" id="CHEBI:78776"/>
        <dbReference type="ChEBI" id="CHEBI:78827"/>
        <dbReference type="EC" id="1.1.1.100"/>
    </reaction>
    <physiologicalReaction direction="right-to-left" evidence="5">
        <dbReference type="Rhea" id="RHEA:17399"/>
    </physiologicalReaction>
</comment>
<dbReference type="InterPro" id="IPR050259">
    <property type="entry name" value="SDR"/>
</dbReference>
<dbReference type="Gene3D" id="3.40.50.720">
    <property type="entry name" value="NAD(P)-binding Rossmann-like Domain"/>
    <property type="match status" value="2"/>
</dbReference>
<evidence type="ECO:0000259" key="7">
    <source>
        <dbReference type="SMART" id="SM00822"/>
    </source>
</evidence>
<keyword evidence="9" id="KW-1185">Reference proteome</keyword>
<evidence type="ECO:0000256" key="5">
    <source>
        <dbReference type="ARBA" id="ARBA00047400"/>
    </source>
</evidence>
<dbReference type="eggNOG" id="COG1028">
    <property type="taxonomic scope" value="Bacteria"/>
</dbReference>
<dbReference type="SMR" id="Q4JW23"/>
<evidence type="ECO:0000256" key="4">
    <source>
        <dbReference type="ARBA" id="ARBA00040781"/>
    </source>
</evidence>
<dbReference type="FunFam" id="3.40.50.720:FF:000338">
    <property type="entry name" value="3-oxoacyl-ACP reductase FabG"/>
    <property type="match status" value="1"/>
</dbReference>
<dbReference type="PRINTS" id="PR00080">
    <property type="entry name" value="SDRFAMILY"/>
</dbReference>
<evidence type="ECO:0000256" key="1">
    <source>
        <dbReference type="ARBA" id="ARBA00004191"/>
    </source>
</evidence>
<gene>
    <name evidence="8" type="primary">fabG2</name>
    <name evidence="8" type="ordered locus">jk0822</name>
</gene>
<dbReference type="GO" id="GO:0032787">
    <property type="term" value="P:monocarboxylic acid metabolic process"/>
    <property type="evidence" value="ECO:0007669"/>
    <property type="project" value="UniProtKB-ARBA"/>
</dbReference>
<organism evidence="8 9">
    <name type="scientific">Corynebacterium jeikeium (strain K411)</name>
    <dbReference type="NCBI Taxonomy" id="306537"/>
    <lineage>
        <taxon>Bacteria</taxon>
        <taxon>Bacillati</taxon>
        <taxon>Actinomycetota</taxon>
        <taxon>Actinomycetes</taxon>
        <taxon>Mycobacteriales</taxon>
        <taxon>Corynebacteriaceae</taxon>
        <taxon>Corynebacterium</taxon>
    </lineage>
</organism>
<keyword evidence="3" id="KW-0964">Secreted</keyword>
<dbReference type="SUPFAM" id="SSF51735">
    <property type="entry name" value="NAD(P)-binding Rossmann-fold domains"/>
    <property type="match status" value="1"/>
</dbReference>
<name>Q4JW23_CORJK</name>
<evidence type="ECO:0000313" key="9">
    <source>
        <dbReference type="Proteomes" id="UP000000545"/>
    </source>
</evidence>
<protein>
    <recommendedName>
        <fullName evidence="4">3-oxoacyl-[acyl-carrier-protein] reductase MabA</fullName>
    </recommendedName>
</protein>
<sequence>MRTYIVSATRVCVSPTRLVYFAPTCHPLWRIYRYEEFKLVPENQDAYLKFINSDLGKKISKQAGLPVPTKLRRYKEGEPALDGRVLLGGSGRLVGRIEELLADDYKVSTSAGDNKYAGLVFDATGITKPEDLRQLYDFFHPVMRQLQPCARLLVIGTTPELIDNADERIAQRALEGFTRSVGKELLRGATVQLVYTAPDASADLAGLESTLRFVLSAKSAFVDAQVIRVDAQSATAPANWDKPSEGKIAVVTGAARGIGATIAEVLARDGAKVICVDVPQAGEGLAETANKVGGTALPLDVTAADAAEKLKEHAEARHGGPIDIIVHNAGITRDKLLANMDEGRWDSVIAVNLAAPVRITEKLLDNGGLADNGRVIGVASIAGIAGNRGQTNYGATKAGVIGFVDSFSEKLADRGITVNAVAPGFIETQMTAAIPFGTRVGGRLLSSLQQGGETVDVAETIAYFAAPASQAVTGNVVRVCGQAMLGA</sequence>
<dbReference type="SMART" id="SM00822">
    <property type="entry name" value="PKS_KR"/>
    <property type="match status" value="1"/>
</dbReference>
<dbReference type="NCBIfam" id="NF006110">
    <property type="entry name" value="PRK08261.1"/>
    <property type="match status" value="1"/>
</dbReference>
<dbReference type="InterPro" id="IPR020904">
    <property type="entry name" value="Sc_DH/Rdtase_CS"/>
</dbReference>
<comment type="subcellular location">
    <subcellularLocation>
        <location evidence="1">Secreted</location>
        <location evidence="1">Cell wall</location>
    </subcellularLocation>
</comment>
<dbReference type="InterPro" id="IPR002347">
    <property type="entry name" value="SDR_fam"/>
</dbReference>
<dbReference type="KEGG" id="cjk:jk0822"/>
<dbReference type="Pfam" id="PF00106">
    <property type="entry name" value="adh_short"/>
    <property type="match status" value="1"/>
</dbReference>
<feature type="domain" description="Ketoreductase" evidence="7">
    <location>
        <begin position="247"/>
        <end position="429"/>
    </location>
</feature>
<accession>Q4JW23</accession>
<dbReference type="PATRIC" id="fig|306537.10.peg.832"/>
<dbReference type="PRINTS" id="PR00081">
    <property type="entry name" value="GDHRDH"/>
</dbReference>
<dbReference type="Proteomes" id="UP000000545">
    <property type="component" value="Chromosome"/>
</dbReference>
<evidence type="ECO:0000256" key="2">
    <source>
        <dbReference type="ARBA" id="ARBA00006484"/>
    </source>
</evidence>
<dbReference type="AlphaFoldDB" id="Q4JW23"/>
<dbReference type="EMBL" id="CR931997">
    <property type="protein sequence ID" value="CAI36984.1"/>
    <property type="molecule type" value="Genomic_DNA"/>
</dbReference>
<comment type="similarity">
    <text evidence="2 6">Belongs to the short-chain dehydrogenases/reductases (SDR) family.</text>
</comment>
<reference evidence="8 9" key="1">
    <citation type="journal article" date="2005" name="J. Bacteriol.">
        <title>Complete genome sequence and analysis of the multiresistant nosocomial pathogen Corynebacterium jeikeium K411, a lipid-requiring bacterium of the human skin flora.</title>
        <authorList>
            <person name="Tauch A."/>
            <person name="Kaiser O."/>
            <person name="Hain T."/>
            <person name="Goesmann A."/>
            <person name="Weisshaar B."/>
            <person name="Albersmeier A."/>
            <person name="Bekel T."/>
            <person name="Bischoff N."/>
            <person name="Brune I."/>
            <person name="Chakraborty T."/>
            <person name="Kalinowski J."/>
            <person name="Meyer F."/>
            <person name="Rupp O."/>
            <person name="Schneiker S."/>
            <person name="Viehoever P."/>
            <person name="Puehler A."/>
        </authorList>
    </citation>
    <scope>NUCLEOTIDE SEQUENCE [LARGE SCALE GENOMIC DNA]</scope>
    <source>
        <strain evidence="8 9">K411</strain>
    </source>
</reference>
<evidence type="ECO:0000256" key="6">
    <source>
        <dbReference type="RuleBase" id="RU000363"/>
    </source>
</evidence>
<evidence type="ECO:0000313" key="8">
    <source>
        <dbReference type="EMBL" id="CAI36984.1"/>
    </source>
</evidence>
<proteinExistence type="inferred from homology"/>
<keyword evidence="3" id="KW-0134">Cell wall</keyword>
<evidence type="ECO:0000256" key="3">
    <source>
        <dbReference type="ARBA" id="ARBA00022512"/>
    </source>
</evidence>
<dbReference type="PROSITE" id="PS00061">
    <property type="entry name" value="ADH_SHORT"/>
    <property type="match status" value="1"/>
</dbReference>
<dbReference type="PANTHER" id="PTHR42879">
    <property type="entry name" value="3-OXOACYL-(ACYL-CARRIER-PROTEIN) REDUCTASE"/>
    <property type="match status" value="1"/>
</dbReference>